<keyword evidence="11" id="KW-0325">Glycoprotein</keyword>
<gene>
    <name evidence="20" type="ORF">HPP92_017148</name>
</gene>
<evidence type="ECO:0000256" key="11">
    <source>
        <dbReference type="ARBA" id="ARBA00023180"/>
    </source>
</evidence>
<dbReference type="CDD" id="cd19990">
    <property type="entry name" value="PBP1_GABAb_receptor_plant"/>
    <property type="match status" value="1"/>
</dbReference>
<keyword evidence="5 17" id="KW-0812">Transmembrane</keyword>
<feature type="transmembrane region" description="Helical" evidence="17">
    <location>
        <begin position="584"/>
        <end position="602"/>
    </location>
</feature>
<evidence type="ECO:0000256" key="5">
    <source>
        <dbReference type="ARBA" id="ARBA00022692"/>
    </source>
</evidence>
<comment type="caution">
    <text evidence="20">The sequence shown here is derived from an EMBL/GenBank/DDBJ whole genome shotgun (WGS) entry which is preliminary data.</text>
</comment>
<dbReference type="SUPFAM" id="SSF53850">
    <property type="entry name" value="Periplasmic binding protein-like II"/>
    <property type="match status" value="1"/>
</dbReference>
<keyword evidence="6 18" id="KW-0732">Signal</keyword>
<dbReference type="InterPro" id="IPR015683">
    <property type="entry name" value="Ionotropic_Glu_rcpt"/>
</dbReference>
<keyword evidence="9 15" id="KW-0472">Membrane</keyword>
<dbReference type="Gene3D" id="1.10.287.70">
    <property type="match status" value="1"/>
</dbReference>
<comment type="function">
    <text evidence="15">Glutamate-gated receptor that probably acts as non-selective cation channel.</text>
</comment>
<accession>A0A835QKQ3</accession>
<evidence type="ECO:0000256" key="14">
    <source>
        <dbReference type="ARBA" id="ARBA00049638"/>
    </source>
</evidence>
<dbReference type="InterPro" id="IPR019594">
    <property type="entry name" value="Glu/Gly-bd"/>
</dbReference>
<dbReference type="Gene3D" id="3.40.190.10">
    <property type="entry name" value="Periplasmic binding protein-like II"/>
    <property type="match status" value="2"/>
</dbReference>
<keyword evidence="13 15" id="KW-0407">Ion channel</keyword>
<dbReference type="InterPro" id="IPR001828">
    <property type="entry name" value="ANF_lig-bd_rcpt"/>
</dbReference>
<evidence type="ECO:0000256" key="4">
    <source>
        <dbReference type="ARBA" id="ARBA00022448"/>
    </source>
</evidence>
<sequence>MVGIRPLVMTLFCFLFVLDYESTRAYAAAQTPSATVDVPVGVILDLQTQPGKKSLISIQMAIEDFYASRPNFTTRVVLHVRDSKQNAVEAASAAVDLMKNTKVAAIIGPVTSEEAEFVAILGSKTQTPVISYSASSASVSVTANPYFVRATIKDSDQSPLLAAIVKYYGWHDIIPVYEDSAYGSGILPSLIDSLQSVDARVPYRTAIAPFASDEHIIASLYHLKTLSSRVFVVHMTPSLASRFFRLAAFTGMVAEGYAWIATDSITNVVDMDGALDLSVMQGVIGVMPHVSKSPELEQFTARWMENPREYEAKPSIFQLWAYDAMQAVALAVEKAFSVSNFQWQRTSSTNGSSSDIAELGIFEGGPALLAAVQDTRFYGVSGDFQLSGGELNPPPFDISNFVGKGGRTVGIWSQTTGICGKLGCSASDSSSANLKALIWPGESTTVPKGWEIPTGGRKLQIAVPVKNGFNEFVNVQRDPWTNSTTVSGYCIDVFDAVMEAMPYSVPYEYIPFKDSAASYDDLVSQVYFKNFDAVVGDATILSNRTGFVDFTLPYTDSGVAMLVPMEPGTNRNYWIFLKPLTTDLWLGTLTFFFFTGLVVWAIEHRINPEFRGRPSDQIGTTLFFVFSTLVFSHREKLESNLSRLVVVIWVFVVLIITSSYTASLTSMLTVRQLQPVTVNIEQLVKSTARVGYQDGSFVYKMLQKFGFTNERLQNYSTPEQYKDAMLNGSNRGGVDAIFDEIPYLKLFMSKYCSKFTMAGRIYKTDGFGFVFPRDSPLVPDVSRAILNVTEGDIMMEIERKWFGDQKPCLPQSEGVSSTSLNFSNFGGLFLITGTVSVFALLIYILVFLRKEWDDVRAATLDAGDRGGSFWDKAAALAKHYDSIKEKRGSGTARGNMEQELSCNGIISEGPQTPISISEMSALNCVSQQTVASGRTSTEEMPTEQFIELRGVEP</sequence>
<evidence type="ECO:0000259" key="19">
    <source>
        <dbReference type="SMART" id="SM00079"/>
    </source>
</evidence>
<dbReference type="InterPro" id="IPR001320">
    <property type="entry name" value="Iontro_rcpt_C"/>
</dbReference>
<evidence type="ECO:0000313" key="21">
    <source>
        <dbReference type="Proteomes" id="UP000636800"/>
    </source>
</evidence>
<dbReference type="OrthoDB" id="619142at2759"/>
<dbReference type="Pfam" id="PF01094">
    <property type="entry name" value="ANF_receptor"/>
    <property type="match status" value="1"/>
</dbReference>
<evidence type="ECO:0000256" key="6">
    <source>
        <dbReference type="ARBA" id="ARBA00022729"/>
    </source>
</evidence>
<dbReference type="FunFam" id="3.40.190.10:FF:000103">
    <property type="entry name" value="Glutamate receptor"/>
    <property type="match status" value="1"/>
</dbReference>
<dbReference type="FunFam" id="3.40.190.10:FF:000195">
    <property type="entry name" value="Glutamate receptor 2.7"/>
    <property type="match status" value="1"/>
</dbReference>
<organism evidence="20 21">
    <name type="scientific">Vanilla planifolia</name>
    <name type="common">Vanilla</name>
    <dbReference type="NCBI Taxonomy" id="51239"/>
    <lineage>
        <taxon>Eukaryota</taxon>
        <taxon>Viridiplantae</taxon>
        <taxon>Streptophyta</taxon>
        <taxon>Embryophyta</taxon>
        <taxon>Tracheophyta</taxon>
        <taxon>Spermatophyta</taxon>
        <taxon>Magnoliopsida</taxon>
        <taxon>Liliopsida</taxon>
        <taxon>Asparagales</taxon>
        <taxon>Orchidaceae</taxon>
        <taxon>Vanilloideae</taxon>
        <taxon>Vanilleae</taxon>
        <taxon>Vanilla</taxon>
    </lineage>
</organism>
<keyword evidence="8 15" id="KW-0406">Ion transport</keyword>
<evidence type="ECO:0000256" key="12">
    <source>
        <dbReference type="ARBA" id="ARBA00023286"/>
    </source>
</evidence>
<comment type="subcellular location">
    <subcellularLocation>
        <location evidence="1">Membrane</location>
        <topology evidence="1">Multi-pass membrane protein</topology>
    </subcellularLocation>
</comment>
<feature type="domain" description="Ionotropic glutamate receptor C-terminal" evidence="19">
    <location>
        <begin position="458"/>
        <end position="804"/>
    </location>
</feature>
<dbReference type="PANTHER" id="PTHR34836:SF1">
    <property type="entry name" value="OS09G0428600 PROTEIN"/>
    <property type="match status" value="1"/>
</dbReference>
<evidence type="ECO:0000256" key="8">
    <source>
        <dbReference type="ARBA" id="ARBA00023065"/>
    </source>
</evidence>
<reference evidence="20 21" key="1">
    <citation type="journal article" date="2020" name="Nat. Food">
        <title>A phased Vanilla planifolia genome enables genetic improvement of flavour and production.</title>
        <authorList>
            <person name="Hasing T."/>
            <person name="Tang H."/>
            <person name="Brym M."/>
            <person name="Khazi F."/>
            <person name="Huang T."/>
            <person name="Chambers A.H."/>
        </authorList>
    </citation>
    <scope>NUCLEOTIDE SEQUENCE [LARGE SCALE GENOMIC DNA]</scope>
    <source>
        <tissue evidence="20">Leaf</tissue>
    </source>
</reference>
<feature type="transmembrane region" description="Helical" evidence="17">
    <location>
        <begin position="825"/>
        <end position="848"/>
    </location>
</feature>
<dbReference type="SMART" id="SM00079">
    <property type="entry name" value="PBPe"/>
    <property type="match status" value="1"/>
</dbReference>
<dbReference type="InterPro" id="IPR017103">
    <property type="entry name" value="Iontropic_Glu_rcpt_pln"/>
</dbReference>
<evidence type="ECO:0000256" key="3">
    <source>
        <dbReference type="ARBA" id="ARBA00011095"/>
    </source>
</evidence>
<evidence type="ECO:0000256" key="7">
    <source>
        <dbReference type="ARBA" id="ARBA00022989"/>
    </source>
</evidence>
<evidence type="ECO:0000256" key="2">
    <source>
        <dbReference type="ARBA" id="ARBA00008685"/>
    </source>
</evidence>
<dbReference type="EMBL" id="JADCNL010000008">
    <property type="protein sequence ID" value="KAG0470448.1"/>
    <property type="molecule type" value="Genomic_DNA"/>
</dbReference>
<evidence type="ECO:0000313" key="20">
    <source>
        <dbReference type="EMBL" id="KAG0470448.1"/>
    </source>
</evidence>
<dbReference type="GO" id="GO:0015276">
    <property type="term" value="F:ligand-gated monoatomic ion channel activity"/>
    <property type="evidence" value="ECO:0007669"/>
    <property type="project" value="InterPro"/>
</dbReference>
<evidence type="ECO:0000256" key="1">
    <source>
        <dbReference type="ARBA" id="ARBA00004141"/>
    </source>
</evidence>
<comment type="function">
    <text evidence="14">Glutamate-gated receptor that probably acts as a non-selective cation channel. May be involved in light-signal transduction and calcium homeostasis via the regulation of calcium influx into cells.</text>
</comment>
<keyword evidence="4 15" id="KW-0813">Transport</keyword>
<dbReference type="InterPro" id="IPR044440">
    <property type="entry name" value="GABAb_receptor_plant_PBP1"/>
</dbReference>
<comment type="similarity">
    <text evidence="2 15">Belongs to the glutamate-gated ion channel (TC 1.A.10.1) family.</text>
</comment>
<keyword evidence="10 15" id="KW-0675">Receptor</keyword>
<keyword evidence="12 15" id="KW-1071">Ligand-gated ion channel</keyword>
<feature type="signal peptide" evidence="18">
    <location>
        <begin position="1"/>
        <end position="25"/>
    </location>
</feature>
<dbReference type="Pfam" id="PF10613">
    <property type="entry name" value="Lig_chan-Glu_bd"/>
    <property type="match status" value="1"/>
</dbReference>
<dbReference type="InterPro" id="IPR028082">
    <property type="entry name" value="Peripla_BP_I"/>
</dbReference>
<name>A0A835QKQ3_VANPL</name>
<proteinExistence type="inferred from homology"/>
<evidence type="ECO:0000256" key="10">
    <source>
        <dbReference type="ARBA" id="ARBA00023170"/>
    </source>
</evidence>
<comment type="subunit">
    <text evidence="3">May form heteromers.</text>
</comment>
<dbReference type="FunFam" id="3.40.50.2300:FF:000188">
    <property type="entry name" value="Glutamate receptor"/>
    <property type="match status" value="1"/>
</dbReference>
<keyword evidence="21" id="KW-1185">Reference proteome</keyword>
<dbReference type="GO" id="GO:0016020">
    <property type="term" value="C:membrane"/>
    <property type="evidence" value="ECO:0007669"/>
    <property type="project" value="UniProtKB-SubCell"/>
</dbReference>
<dbReference type="Gene3D" id="3.40.50.2300">
    <property type="match status" value="3"/>
</dbReference>
<dbReference type="AlphaFoldDB" id="A0A835QKQ3"/>
<dbReference type="Pfam" id="PF00060">
    <property type="entry name" value="Lig_chan"/>
    <property type="match status" value="1"/>
</dbReference>
<evidence type="ECO:0000256" key="18">
    <source>
        <dbReference type="SAM" id="SignalP"/>
    </source>
</evidence>
<dbReference type="SUPFAM" id="SSF53822">
    <property type="entry name" value="Periplasmic binding protein-like I"/>
    <property type="match status" value="1"/>
</dbReference>
<dbReference type="CDD" id="cd13686">
    <property type="entry name" value="GluR_Plant"/>
    <property type="match status" value="1"/>
</dbReference>
<keyword evidence="7 17" id="KW-1133">Transmembrane helix</keyword>
<keyword evidence="16" id="KW-1015">Disulfide bond</keyword>
<evidence type="ECO:0000256" key="15">
    <source>
        <dbReference type="PIRNR" id="PIRNR037090"/>
    </source>
</evidence>
<dbReference type="PIRSF" id="PIRSF037090">
    <property type="entry name" value="Iontro_Glu-like_rcpt_pln"/>
    <property type="match status" value="1"/>
</dbReference>
<feature type="disulfide bond" evidence="16">
    <location>
        <begin position="752"/>
        <end position="808"/>
    </location>
</feature>
<protein>
    <recommendedName>
        <fullName evidence="15">Glutamate receptor</fullName>
    </recommendedName>
</protein>
<evidence type="ECO:0000256" key="13">
    <source>
        <dbReference type="ARBA" id="ARBA00023303"/>
    </source>
</evidence>
<dbReference type="Proteomes" id="UP000636800">
    <property type="component" value="Unassembled WGS sequence"/>
</dbReference>
<evidence type="ECO:0000256" key="16">
    <source>
        <dbReference type="PIRSR" id="PIRSR037090-50"/>
    </source>
</evidence>
<evidence type="ECO:0000256" key="17">
    <source>
        <dbReference type="SAM" id="Phobius"/>
    </source>
</evidence>
<feature type="transmembrane region" description="Helical" evidence="17">
    <location>
        <begin position="644"/>
        <end position="662"/>
    </location>
</feature>
<dbReference type="FunFam" id="1.10.287.70:FF:000037">
    <property type="entry name" value="Glutamate receptor"/>
    <property type="match status" value="1"/>
</dbReference>
<dbReference type="PANTHER" id="PTHR34836">
    <property type="entry name" value="OS06G0188250 PROTEIN"/>
    <property type="match status" value="1"/>
</dbReference>
<evidence type="ECO:0000256" key="9">
    <source>
        <dbReference type="ARBA" id="ARBA00023136"/>
    </source>
</evidence>
<feature type="chain" id="PRO_5032997447" description="Glutamate receptor" evidence="18">
    <location>
        <begin position="26"/>
        <end position="953"/>
    </location>
</feature>